<protein>
    <submittedName>
        <fullName evidence="2">CRP-like cAMP-binding protein</fullName>
    </submittedName>
</protein>
<organism evidence="2 3">
    <name type="scientific">Neolewinella antarctica</name>
    <dbReference type="NCBI Taxonomy" id="442734"/>
    <lineage>
        <taxon>Bacteria</taxon>
        <taxon>Pseudomonadati</taxon>
        <taxon>Bacteroidota</taxon>
        <taxon>Saprospiria</taxon>
        <taxon>Saprospirales</taxon>
        <taxon>Lewinellaceae</taxon>
        <taxon>Neolewinella</taxon>
    </lineage>
</organism>
<dbReference type="EMBL" id="JAATJH010000002">
    <property type="protein sequence ID" value="NJC25614.1"/>
    <property type="molecule type" value="Genomic_DNA"/>
</dbReference>
<sequence>MNLEEKIRAQISKIPFLNKEEIETIVEKTIVRAFNEGTVLLRQGQIPTKCYLVVEGCVREYLTADGEEKTTAFFTQGESFTPFAKDGKPSEYTWECAVDCVLTVSNEEYEQEIRAALPRLDAVFQQMAIGKINEAKEALTRFANSSPEERYLNLLETKPGLLGVVPQHQIASYLGIKPQSLSRIRKRLMSKQD</sequence>
<reference evidence="2 3" key="1">
    <citation type="submission" date="2020-03" db="EMBL/GenBank/DDBJ databases">
        <title>Genomic Encyclopedia of Type Strains, Phase IV (KMG-IV): sequencing the most valuable type-strain genomes for metagenomic binning, comparative biology and taxonomic classification.</title>
        <authorList>
            <person name="Goeker M."/>
        </authorList>
    </citation>
    <scope>NUCLEOTIDE SEQUENCE [LARGE SCALE GENOMIC DNA]</scope>
    <source>
        <strain evidence="2 3">DSM 105096</strain>
    </source>
</reference>
<dbReference type="CDD" id="cd00038">
    <property type="entry name" value="CAP_ED"/>
    <property type="match status" value="1"/>
</dbReference>
<evidence type="ECO:0000313" key="2">
    <source>
        <dbReference type="EMBL" id="NJC25614.1"/>
    </source>
</evidence>
<dbReference type="Gene3D" id="2.60.120.10">
    <property type="entry name" value="Jelly Rolls"/>
    <property type="match status" value="1"/>
</dbReference>
<dbReference type="Pfam" id="PF00027">
    <property type="entry name" value="cNMP_binding"/>
    <property type="match status" value="1"/>
</dbReference>
<gene>
    <name evidence="2" type="ORF">GGR27_001113</name>
</gene>
<dbReference type="InterPro" id="IPR018490">
    <property type="entry name" value="cNMP-bd_dom_sf"/>
</dbReference>
<dbReference type="InterPro" id="IPR014710">
    <property type="entry name" value="RmlC-like_jellyroll"/>
</dbReference>
<evidence type="ECO:0000259" key="1">
    <source>
        <dbReference type="PROSITE" id="PS50042"/>
    </source>
</evidence>
<accession>A0ABX0X8M2</accession>
<keyword evidence="3" id="KW-1185">Reference proteome</keyword>
<evidence type="ECO:0000313" key="3">
    <source>
        <dbReference type="Proteomes" id="UP000770785"/>
    </source>
</evidence>
<feature type="domain" description="Cyclic nucleotide-binding" evidence="1">
    <location>
        <begin position="17"/>
        <end position="84"/>
    </location>
</feature>
<name>A0ABX0X8M2_9BACT</name>
<proteinExistence type="predicted"/>
<dbReference type="RefSeq" id="WP_168036413.1">
    <property type="nucleotide sequence ID" value="NZ_JAATJH010000002.1"/>
</dbReference>
<dbReference type="PROSITE" id="PS50042">
    <property type="entry name" value="CNMP_BINDING_3"/>
    <property type="match status" value="1"/>
</dbReference>
<comment type="caution">
    <text evidence="2">The sequence shown here is derived from an EMBL/GenBank/DDBJ whole genome shotgun (WGS) entry which is preliminary data.</text>
</comment>
<dbReference type="SUPFAM" id="SSF51206">
    <property type="entry name" value="cAMP-binding domain-like"/>
    <property type="match status" value="1"/>
</dbReference>
<dbReference type="InterPro" id="IPR000595">
    <property type="entry name" value="cNMP-bd_dom"/>
</dbReference>
<dbReference type="SMART" id="SM00100">
    <property type="entry name" value="cNMP"/>
    <property type="match status" value="1"/>
</dbReference>
<dbReference type="Proteomes" id="UP000770785">
    <property type="component" value="Unassembled WGS sequence"/>
</dbReference>